<evidence type="ECO:0000259" key="3">
    <source>
        <dbReference type="Pfam" id="PF17389"/>
    </source>
</evidence>
<dbReference type="InterPro" id="IPR035396">
    <property type="entry name" value="Bac_rhamnosid6H"/>
</dbReference>
<dbReference type="InterPro" id="IPR012341">
    <property type="entry name" value="6hp_glycosidase-like_sf"/>
</dbReference>
<dbReference type="EMBL" id="JACOQK010000001">
    <property type="protein sequence ID" value="MBC5786655.1"/>
    <property type="molecule type" value="Genomic_DNA"/>
</dbReference>
<dbReference type="InterPro" id="IPR008979">
    <property type="entry name" value="Galactose-bd-like_sf"/>
</dbReference>
<organism evidence="5 6">
    <name type="scientific">Clostridium facile</name>
    <dbReference type="NCBI Taxonomy" id="2763035"/>
    <lineage>
        <taxon>Bacteria</taxon>
        <taxon>Bacillati</taxon>
        <taxon>Bacillota</taxon>
        <taxon>Clostridia</taxon>
        <taxon>Eubacteriales</taxon>
        <taxon>Clostridiaceae</taxon>
        <taxon>Clostridium</taxon>
    </lineage>
</organism>
<feature type="transmembrane region" description="Helical" evidence="1">
    <location>
        <begin position="1298"/>
        <end position="1317"/>
    </location>
</feature>
<keyword evidence="1" id="KW-0472">Membrane</keyword>
<keyword evidence="1" id="KW-1133">Transmembrane helix</keyword>
<dbReference type="Gene3D" id="2.60.120.260">
    <property type="entry name" value="Galactose-binding domain-like"/>
    <property type="match status" value="1"/>
</dbReference>
<feature type="signal peptide" evidence="2">
    <location>
        <begin position="1"/>
        <end position="31"/>
    </location>
</feature>
<dbReference type="Gene3D" id="1.20.1270.90">
    <property type="entry name" value="AF1782-like"/>
    <property type="match status" value="2"/>
</dbReference>
<dbReference type="SUPFAM" id="SSF49785">
    <property type="entry name" value="Galactose-binding domain-like"/>
    <property type="match status" value="1"/>
</dbReference>
<feature type="domain" description="Alpha-L-rhamnosidase C-terminal" evidence="4">
    <location>
        <begin position="952"/>
        <end position="1022"/>
    </location>
</feature>
<dbReference type="InterPro" id="IPR035398">
    <property type="entry name" value="Bac_rhamnosid_C"/>
</dbReference>
<evidence type="ECO:0000259" key="4">
    <source>
        <dbReference type="Pfam" id="PF17390"/>
    </source>
</evidence>
<dbReference type="Gene3D" id="2.60.420.10">
    <property type="entry name" value="Maltose phosphorylase, domain 3"/>
    <property type="match status" value="1"/>
</dbReference>
<dbReference type="Proteomes" id="UP000649151">
    <property type="component" value="Unassembled WGS sequence"/>
</dbReference>
<sequence>MKKNKRFRQLLSGLLAVAVVTTSLMVIPAQADQLQTPTNWGDAHWIWSSEDLDENGLASAQDVWMDFRRDFTLDSIPEQAELNIAVDSKYWLYVNGKEVVWEGGVKRGPNPDDTYYDTVDIKDYLVTGKNTIAIETWYWGHDSGHILDSGSGGLLVSSNLTDANTGKLVETGDGQWWSMKNPANLHDAQATANYIPESSTIYDGALAIDWTASDYIPSEENGWNRATIVGEDKNDPGYAGDGPWNDLIERPIPQWKDYGRTELELTPVDGFAAQTNVKPISDLGVQSDTYSIQSDLQLTTYNTPYGKAANATFVFGAKSDLDYYEATIDCLDYLNGGDTANLSISHSGVPVQTVDISDVITPENYKELIQLKLDVANEEQATLSLNGTTVATIDANLASNQMSFGYQGYLVLGYARSCVTVKQLTISDTTGIVYQTDFSEESDAEFFPAAKINNGLEITTMVFYSYYSYDGQKYEARLPYNAQMVPYIILDEGTEAGKQIKIYSDTYDQSKERITYITKAGTQEYEAKNWINGDYLYIEVPDGVTIKEFGFRETGYNVPSGETTDFVGYFDSSVKENDPSVTEFTGGHTWTENQVSTENNFYDELWKKAARTLYVTIRDTYMDCPDRERGQYIGDAINEIEEAFYSLGPSVNSLSEKAIRNICDFQFEHEYNGRTYYVMSNVRPGVHEQEIDIQSLGTAHAAWTYYEFTGDQDVLVDCYQALYNYLTNYDMETQGDYIGTVKPRDPNTMIYNRLTGWSDWGDNQDSRIATTMWWYISASSVRKMADLEGVPATEEQKLWIDERLVSIEQNFEKFWNEELQAYATNWNTTDWYSPKELENGTHLVDERVNALAVVFGLVPENRYNAMRNLFMGTETTPAYENASIYMEKYVIQALYLMGYDTDAMNRMEKRMMEMVNTSTDSTLWEQWDRASGTKNHGWSGGSMIAMSRYAAGVEPTGAGYSSWHVVPQMGNFESINTRVPSEIGNIDVTIHKTANGLNMTVVSPGNNAEIWVPIELGQQVVASRGEYKGIQQVHQKNYAVFEVSGAGTYSFTASQTNKDILDAVITYAENAKASGEYDNAIESVQKSFDKALEEAKTVAADHNATQETINQAWKTLLNEIHKLGFVAGDKTTLASLIEAANGINAELDRYVETGKAEFTAALEAAQAVYQDGDAMQTEVNEAADNLLNAMLNLRYKADKSILEEVLAEANKIDANAYTEESYAVLQTAIAEANEVMADENASQEEVDIAVANLQTAIEGLTSIEEIEDKTSSADNNGIQMGQESTMPKADAAKTGDCVPIVGIVVLTIAGAATLLLCKKR</sequence>
<proteinExistence type="predicted"/>
<name>A0ABR7INE7_9CLOT</name>
<dbReference type="Pfam" id="PF17390">
    <property type="entry name" value="Bac_rhamnosid_C"/>
    <property type="match status" value="1"/>
</dbReference>
<dbReference type="InterPro" id="IPR008928">
    <property type="entry name" value="6-hairpin_glycosidase_sf"/>
</dbReference>
<evidence type="ECO:0000313" key="5">
    <source>
        <dbReference type="EMBL" id="MBC5786655.1"/>
    </source>
</evidence>
<reference evidence="5 6" key="1">
    <citation type="submission" date="2020-08" db="EMBL/GenBank/DDBJ databases">
        <title>Genome public.</title>
        <authorList>
            <person name="Liu C."/>
            <person name="Sun Q."/>
        </authorList>
    </citation>
    <scope>NUCLEOTIDE SEQUENCE [LARGE SCALE GENOMIC DNA]</scope>
    <source>
        <strain evidence="5 6">NSJ-27</strain>
    </source>
</reference>
<evidence type="ECO:0000313" key="6">
    <source>
        <dbReference type="Proteomes" id="UP000649151"/>
    </source>
</evidence>
<gene>
    <name evidence="5" type="ORF">H8Z77_01255</name>
</gene>
<dbReference type="Gene3D" id="1.50.10.10">
    <property type="match status" value="1"/>
</dbReference>
<evidence type="ECO:0000256" key="2">
    <source>
        <dbReference type="SAM" id="SignalP"/>
    </source>
</evidence>
<protein>
    <submittedName>
        <fullName evidence="5">FIVAR domain-containing protein</fullName>
    </submittedName>
</protein>
<dbReference type="SUPFAM" id="SSF48208">
    <property type="entry name" value="Six-hairpin glycosidases"/>
    <property type="match status" value="1"/>
</dbReference>
<dbReference type="PANTHER" id="PTHR34987">
    <property type="entry name" value="C, PUTATIVE (AFU_ORTHOLOGUE AFUA_3G02880)-RELATED"/>
    <property type="match status" value="1"/>
</dbReference>
<feature type="domain" description="Alpha-L-rhamnosidase six-hairpin glycosidase" evidence="3">
    <location>
        <begin position="594"/>
        <end position="940"/>
    </location>
</feature>
<dbReference type="PANTHER" id="PTHR34987:SF2">
    <property type="entry name" value="B, PUTATIVE (AFU_ORTHOLOGUE AFUA_7G05040)-RELATED"/>
    <property type="match status" value="1"/>
</dbReference>
<dbReference type="Pfam" id="PF07554">
    <property type="entry name" value="FIVAR"/>
    <property type="match status" value="3"/>
</dbReference>
<dbReference type="Gene3D" id="1.20.5.420">
    <property type="entry name" value="Immunoglobulin FC, subunit C"/>
    <property type="match status" value="1"/>
</dbReference>
<comment type="caution">
    <text evidence="5">The sequence shown here is derived from an EMBL/GenBank/DDBJ whole genome shotgun (WGS) entry which is preliminary data.</text>
</comment>
<evidence type="ECO:0000256" key="1">
    <source>
        <dbReference type="SAM" id="Phobius"/>
    </source>
</evidence>
<accession>A0ABR7INE7</accession>
<dbReference type="Pfam" id="PF17389">
    <property type="entry name" value="Bac_rhamnosid6H"/>
    <property type="match status" value="1"/>
</dbReference>
<dbReference type="RefSeq" id="WP_186995915.1">
    <property type="nucleotide sequence ID" value="NZ_JACOQK010000001.1"/>
</dbReference>
<keyword evidence="6" id="KW-1185">Reference proteome</keyword>
<keyword evidence="1" id="KW-0812">Transmembrane</keyword>
<keyword evidence="2" id="KW-0732">Signal</keyword>
<feature type="chain" id="PRO_5045478896" evidence="2">
    <location>
        <begin position="32"/>
        <end position="1320"/>
    </location>
</feature>